<name>A0AAN8I1F9_9EURO</name>
<accession>A0AAN8I1F9</accession>
<gene>
    <name evidence="1" type="ORF">OHC33_010003</name>
</gene>
<organism evidence="1 2">
    <name type="scientific">Knufia fluminis</name>
    <dbReference type="NCBI Taxonomy" id="191047"/>
    <lineage>
        <taxon>Eukaryota</taxon>
        <taxon>Fungi</taxon>
        <taxon>Dikarya</taxon>
        <taxon>Ascomycota</taxon>
        <taxon>Pezizomycotina</taxon>
        <taxon>Eurotiomycetes</taxon>
        <taxon>Chaetothyriomycetidae</taxon>
        <taxon>Chaetothyriales</taxon>
        <taxon>Trichomeriaceae</taxon>
        <taxon>Knufia</taxon>
    </lineage>
</organism>
<evidence type="ECO:0000313" key="1">
    <source>
        <dbReference type="EMBL" id="KAK5948917.1"/>
    </source>
</evidence>
<protein>
    <submittedName>
        <fullName evidence="1">Uncharacterized protein</fullName>
    </submittedName>
</protein>
<keyword evidence="2" id="KW-1185">Reference proteome</keyword>
<comment type="caution">
    <text evidence="1">The sequence shown here is derived from an EMBL/GenBank/DDBJ whole genome shotgun (WGS) entry which is preliminary data.</text>
</comment>
<dbReference type="EMBL" id="JAKLMC020000041">
    <property type="protein sequence ID" value="KAK5948917.1"/>
    <property type="molecule type" value="Genomic_DNA"/>
</dbReference>
<evidence type="ECO:0000313" key="2">
    <source>
        <dbReference type="Proteomes" id="UP001316803"/>
    </source>
</evidence>
<dbReference type="Proteomes" id="UP001316803">
    <property type="component" value="Unassembled WGS sequence"/>
</dbReference>
<sequence length="390" mass="43406">MSFDLGFYKDQALNKLGEYKDRASAALKAFDNCEVNLKVTTTATEDDKMTSRLYKYRNRSKSKCKHSYTHETERVGPAVLAYDSDSDSSCDECDTCDCAHYAVRGRSPFQLPNYGDGDGGPFQQNVNQQNINFACCGKGGHSHGHGHRSRSRGHPIIVIPGRGYRQVHHLGRQPRHHDGHCCIHGYGPLNICPHGCHPRPHPPRIMPYSGYTPILNDDGKLDIYDNAKAFEAMKDGFAEHTKKKKEEEDAKSKKIDDAANMFNKFLKPAEKAPTLMWPGGYGRSAEEIRAELAKVNADMEQLCSWAPLMATKVAACEEVDAEEDQLAMCSGALQGNEDKKVQPRGQKQLKSALAGRKKVNFADQVDCKTVSRIEEVADEDDGRHECACCH</sequence>
<reference evidence="1 2" key="1">
    <citation type="submission" date="2022-12" db="EMBL/GenBank/DDBJ databases">
        <title>Genomic features and morphological characterization of a novel Knufia sp. strain isolated from spacecraft assembly facility.</title>
        <authorList>
            <person name="Teixeira M."/>
            <person name="Chander A.M."/>
            <person name="Stajich J.E."/>
            <person name="Venkateswaran K."/>
        </authorList>
    </citation>
    <scope>NUCLEOTIDE SEQUENCE [LARGE SCALE GENOMIC DNA]</scope>
    <source>
        <strain evidence="1 2">FJI-L2-BK-P2</strain>
    </source>
</reference>
<proteinExistence type="predicted"/>
<dbReference type="AlphaFoldDB" id="A0AAN8I1F9"/>